<dbReference type="InterPro" id="IPR036864">
    <property type="entry name" value="Zn2-C6_fun-type_DNA-bd_sf"/>
</dbReference>
<feature type="compositionally biased region" description="Basic and acidic residues" evidence="2">
    <location>
        <begin position="17"/>
        <end position="27"/>
    </location>
</feature>
<comment type="caution">
    <text evidence="4">The sequence shown here is derived from an EMBL/GenBank/DDBJ whole genome shotgun (WGS) entry which is preliminary data.</text>
</comment>
<reference evidence="4 5" key="1">
    <citation type="submission" date="2024-07" db="EMBL/GenBank/DDBJ databases">
        <title>Draft sequence of the Neodothiora populina.</title>
        <authorList>
            <person name="Drown D.D."/>
            <person name="Schuette U.S."/>
            <person name="Buechlein A.B."/>
            <person name="Rusch D.R."/>
            <person name="Winton L.W."/>
            <person name="Adams G.A."/>
        </authorList>
    </citation>
    <scope>NUCLEOTIDE SEQUENCE [LARGE SCALE GENOMIC DNA]</scope>
    <source>
        <strain evidence="4 5">CPC 39397</strain>
    </source>
</reference>
<proteinExistence type="predicted"/>
<dbReference type="Gene3D" id="4.10.240.10">
    <property type="entry name" value="Zn(2)-C6 fungal-type DNA-binding domain"/>
    <property type="match status" value="1"/>
</dbReference>
<dbReference type="SUPFAM" id="SSF57701">
    <property type="entry name" value="Zn2/Cys6 DNA-binding domain"/>
    <property type="match status" value="1"/>
</dbReference>
<dbReference type="Proteomes" id="UP001562354">
    <property type="component" value="Unassembled WGS sequence"/>
</dbReference>
<dbReference type="SMART" id="SM00066">
    <property type="entry name" value="GAL4"/>
    <property type="match status" value="1"/>
</dbReference>
<feature type="region of interest" description="Disordered" evidence="2">
    <location>
        <begin position="1"/>
        <end position="43"/>
    </location>
</feature>
<evidence type="ECO:0000259" key="3">
    <source>
        <dbReference type="PROSITE" id="PS50048"/>
    </source>
</evidence>
<evidence type="ECO:0000256" key="1">
    <source>
        <dbReference type="ARBA" id="ARBA00023242"/>
    </source>
</evidence>
<accession>A0ABR3P2D5</accession>
<dbReference type="PROSITE" id="PS00463">
    <property type="entry name" value="ZN2_CY6_FUNGAL_1"/>
    <property type="match status" value="1"/>
</dbReference>
<evidence type="ECO:0000313" key="4">
    <source>
        <dbReference type="EMBL" id="KAL1296873.1"/>
    </source>
</evidence>
<dbReference type="PANTHER" id="PTHR37012">
    <property type="entry name" value="B-ZIP TRANSCRIPTION FACTOR (EUROFUNG)-RELATED"/>
    <property type="match status" value="1"/>
</dbReference>
<dbReference type="Pfam" id="PF11905">
    <property type="entry name" value="DUF3425"/>
    <property type="match status" value="1"/>
</dbReference>
<evidence type="ECO:0000256" key="2">
    <source>
        <dbReference type="SAM" id="MobiDB-lite"/>
    </source>
</evidence>
<dbReference type="GeneID" id="95978189"/>
<feature type="compositionally biased region" description="Polar residues" evidence="2">
    <location>
        <begin position="187"/>
        <end position="205"/>
    </location>
</feature>
<gene>
    <name evidence="4" type="ORF">AAFC00_004489</name>
</gene>
<keyword evidence="5" id="KW-1185">Reference proteome</keyword>
<evidence type="ECO:0000313" key="5">
    <source>
        <dbReference type="Proteomes" id="UP001562354"/>
    </source>
</evidence>
<dbReference type="PANTHER" id="PTHR37012:SF2">
    <property type="entry name" value="BZIP DOMAIN-CONTAINING PROTEIN-RELATED"/>
    <property type="match status" value="1"/>
</dbReference>
<dbReference type="InterPro" id="IPR021833">
    <property type="entry name" value="DUF3425"/>
</dbReference>
<feature type="domain" description="Zn(2)-C6 fungal-type" evidence="3">
    <location>
        <begin position="55"/>
        <end position="85"/>
    </location>
</feature>
<sequence>MKEEVPPGGSSRSTSNPHEDDPDRTANSDDLVSPTKYSDDNDVQCRLPREQTKTACLRCKKRKGKCSGERPVCSYCQRRKIECRYDTRIGASKRAELERQLDEVTFQSIGLGAILHAMQFGSDEDSTMLLARLRLGETLGGLASSLSKVHDRPGTAVTAGSLEGEVAEFPDLRSGTTSNDDDALRTSPRNAVSSHSQQELSTTTMDIYSPQHHYRVPLFDKERWASDDLDTVRRQLLGVDGSVGTSQDFGEILTISGSSPKHETMASMQNHRAFLRGLYDGQIEVLPFITVHPNIKNSFGNLPVSSAVTANHFPEHIQSAQKDNLTVPAWAMKVVNGSWDGVYGQDPMTSFLLEQQTALERGVTPDTIFGAHPYVGALSNGQIYDRAPPLSQWSARMVNSIKEPDQGLTLTRCASMYHFWYVMRWMIYPTVATYEAIPAWLRPTPSQLFKPHPMLYDFMTWPGLRDIATKDPGLQSRSRWLLELARTITCHWDQAESELLCINPATSEIDLSLAAKENVDRDDRWSVGPTIRYYLKDADMHVRIRK</sequence>
<feature type="region of interest" description="Disordered" evidence="2">
    <location>
        <begin position="169"/>
        <end position="205"/>
    </location>
</feature>
<protein>
    <recommendedName>
        <fullName evidence="3">Zn(2)-C6 fungal-type domain-containing protein</fullName>
    </recommendedName>
</protein>
<organism evidence="4 5">
    <name type="scientific">Neodothiora populina</name>
    <dbReference type="NCBI Taxonomy" id="2781224"/>
    <lineage>
        <taxon>Eukaryota</taxon>
        <taxon>Fungi</taxon>
        <taxon>Dikarya</taxon>
        <taxon>Ascomycota</taxon>
        <taxon>Pezizomycotina</taxon>
        <taxon>Dothideomycetes</taxon>
        <taxon>Dothideomycetidae</taxon>
        <taxon>Dothideales</taxon>
        <taxon>Dothioraceae</taxon>
        <taxon>Neodothiora</taxon>
    </lineage>
</organism>
<dbReference type="Pfam" id="PF00172">
    <property type="entry name" value="Zn_clus"/>
    <property type="match status" value="1"/>
</dbReference>
<name>A0ABR3P2D5_9PEZI</name>
<keyword evidence="1" id="KW-0539">Nucleus</keyword>
<dbReference type="RefSeq" id="XP_069196555.1">
    <property type="nucleotide sequence ID" value="XM_069344139.1"/>
</dbReference>
<dbReference type="CDD" id="cd00067">
    <property type="entry name" value="GAL4"/>
    <property type="match status" value="1"/>
</dbReference>
<dbReference type="InterPro" id="IPR001138">
    <property type="entry name" value="Zn2Cys6_DnaBD"/>
</dbReference>
<dbReference type="EMBL" id="JBFMKM010000016">
    <property type="protein sequence ID" value="KAL1296873.1"/>
    <property type="molecule type" value="Genomic_DNA"/>
</dbReference>
<dbReference type="PROSITE" id="PS50048">
    <property type="entry name" value="ZN2_CY6_FUNGAL_2"/>
    <property type="match status" value="1"/>
</dbReference>